<evidence type="ECO:0000256" key="1">
    <source>
        <dbReference type="SAM" id="MobiDB-lite"/>
    </source>
</evidence>
<evidence type="ECO:0000313" key="3">
    <source>
        <dbReference type="Proteomes" id="UP000684084"/>
    </source>
</evidence>
<name>A0A916EHP4_9GLOM</name>
<gene>
    <name evidence="2" type="ORF">CHRIB12_LOCUS22222</name>
</gene>
<protein>
    <submittedName>
        <fullName evidence="2">Uncharacterized protein</fullName>
    </submittedName>
</protein>
<reference evidence="2" key="1">
    <citation type="submission" date="2020-05" db="EMBL/GenBank/DDBJ databases">
        <authorList>
            <person name="Rincon C."/>
            <person name="Sanders R I."/>
            <person name="Robbins C."/>
            <person name="Chaturvedi A."/>
        </authorList>
    </citation>
    <scope>NUCLEOTIDE SEQUENCE</scope>
    <source>
        <strain evidence="2">CHB12</strain>
    </source>
</reference>
<sequence>MLIHQIFLSSKAERVKPVQSSASTSVRNPSTNTMQNNVSLKQPTESPPSSGSPDISLNPSPLQIHDLASLKLLGKKMKNLVSGPPNTTYVRPMTVQRISWNQSPCQTSGHIQ</sequence>
<dbReference type="OrthoDB" id="2325069at2759"/>
<dbReference type="VEuPathDB" id="FungiDB:RhiirFUN_008875"/>
<dbReference type="AlphaFoldDB" id="A0A916EHP4"/>
<dbReference type="Proteomes" id="UP000684084">
    <property type="component" value="Unassembled WGS sequence"/>
</dbReference>
<proteinExistence type="predicted"/>
<feature type="compositionally biased region" description="Polar residues" evidence="1">
    <location>
        <begin position="18"/>
        <end position="61"/>
    </location>
</feature>
<organism evidence="2 3">
    <name type="scientific">Rhizophagus irregularis</name>
    <dbReference type="NCBI Taxonomy" id="588596"/>
    <lineage>
        <taxon>Eukaryota</taxon>
        <taxon>Fungi</taxon>
        <taxon>Fungi incertae sedis</taxon>
        <taxon>Mucoromycota</taxon>
        <taxon>Glomeromycotina</taxon>
        <taxon>Glomeromycetes</taxon>
        <taxon>Glomerales</taxon>
        <taxon>Glomeraceae</taxon>
        <taxon>Rhizophagus</taxon>
    </lineage>
</organism>
<dbReference type="EMBL" id="CAGKOT010000074">
    <property type="protein sequence ID" value="CAB5392013.1"/>
    <property type="molecule type" value="Genomic_DNA"/>
</dbReference>
<evidence type="ECO:0000313" key="2">
    <source>
        <dbReference type="EMBL" id="CAB5392013.1"/>
    </source>
</evidence>
<comment type="caution">
    <text evidence="2">The sequence shown here is derived from an EMBL/GenBank/DDBJ whole genome shotgun (WGS) entry which is preliminary data.</text>
</comment>
<accession>A0A916EHP4</accession>
<feature type="region of interest" description="Disordered" evidence="1">
    <location>
        <begin position="10"/>
        <end position="61"/>
    </location>
</feature>